<dbReference type="InterPro" id="IPR001849">
    <property type="entry name" value="PH_domain"/>
</dbReference>
<sequence length="315" mass="36301">FVLRVSHSTHPKQTTFPHRKVFLGTLRSRELATQECLDALCWDLQSDIFFLFKQLIFNSLTNCLGPRKLLHNGKLYKTKSNKELHGFLFNDFLLLTYMAKQFAVSSGSEKLFSSKSNAQFKMYKTPIFLNEVLPVFHISHIDRVYTLRTENINERTAWVQKIKAASEQYIDTEKKKRERAYQARSQKTSGIGRLMVHVVEATELKACKPNGKSNPYCEISMGSQSYTTRTLQDTLNPKWNFNCQFFIKDLYQDVLCLTMFAETNFLGRTEVPVAKIRTEQESKGPTTRRLLLHESPPGRSGSALTYSCLNKKTLL</sequence>
<evidence type="ECO:0000256" key="3">
    <source>
        <dbReference type="SAM" id="MobiDB-lite"/>
    </source>
</evidence>
<dbReference type="Gene3D" id="2.30.29.30">
    <property type="entry name" value="Pleckstrin-homology domain (PH domain)/Phosphotyrosine-binding domain (PTB)"/>
    <property type="match status" value="1"/>
</dbReference>
<dbReference type="Pfam" id="PF16652">
    <property type="entry name" value="PH_13"/>
    <property type="match status" value="1"/>
</dbReference>
<dbReference type="GO" id="GO:0035025">
    <property type="term" value="P:positive regulation of Rho protein signal transduction"/>
    <property type="evidence" value="ECO:0007669"/>
    <property type="project" value="TreeGrafter"/>
</dbReference>
<evidence type="ECO:0000313" key="5">
    <source>
        <dbReference type="Ensembl" id="ENSCCNP00000010977.1"/>
    </source>
</evidence>
<dbReference type="InterPro" id="IPR000008">
    <property type="entry name" value="C2_dom"/>
</dbReference>
<dbReference type="FunFam" id="2.60.40.150:FF:000029">
    <property type="entry name" value="Intersectin 1"/>
    <property type="match status" value="1"/>
</dbReference>
<dbReference type="InterPro" id="IPR035892">
    <property type="entry name" value="C2_domain_sf"/>
</dbReference>
<dbReference type="InterPro" id="IPR051480">
    <property type="entry name" value="Endocytic_GEF_Adapter"/>
</dbReference>
<dbReference type="Ensembl" id="ENSCCNT00000014383.1">
    <property type="protein sequence ID" value="ENSCCNP00000010977.1"/>
    <property type="gene ID" value="ENSCCNG00000011392.1"/>
</dbReference>
<dbReference type="SMART" id="SM00233">
    <property type="entry name" value="PH"/>
    <property type="match status" value="1"/>
</dbReference>
<evidence type="ECO:0000259" key="4">
    <source>
        <dbReference type="PROSITE" id="PS50004"/>
    </source>
</evidence>
<evidence type="ECO:0000256" key="1">
    <source>
        <dbReference type="ARBA" id="ARBA00004496"/>
    </source>
</evidence>
<organism evidence="5">
    <name type="scientific">Castor canadensis</name>
    <name type="common">American beaver</name>
    <dbReference type="NCBI Taxonomy" id="51338"/>
    <lineage>
        <taxon>Eukaryota</taxon>
        <taxon>Metazoa</taxon>
        <taxon>Chordata</taxon>
        <taxon>Craniata</taxon>
        <taxon>Vertebrata</taxon>
        <taxon>Euteleostomi</taxon>
        <taxon>Mammalia</taxon>
        <taxon>Eutheria</taxon>
        <taxon>Euarchontoglires</taxon>
        <taxon>Glires</taxon>
        <taxon>Rodentia</taxon>
        <taxon>Castorimorpha</taxon>
        <taxon>Castoridae</taxon>
        <taxon>Castor</taxon>
    </lineage>
</organism>
<dbReference type="Pfam" id="PF00168">
    <property type="entry name" value="C2"/>
    <property type="match status" value="1"/>
</dbReference>
<keyword evidence="2" id="KW-0963">Cytoplasm</keyword>
<feature type="domain" description="C2" evidence="4">
    <location>
        <begin position="175"/>
        <end position="291"/>
    </location>
</feature>
<dbReference type="InterPro" id="IPR011993">
    <property type="entry name" value="PH-like_dom_sf"/>
</dbReference>
<dbReference type="SMART" id="SM00239">
    <property type="entry name" value="C2"/>
    <property type="match status" value="1"/>
</dbReference>
<dbReference type="SUPFAM" id="SSF50729">
    <property type="entry name" value="PH domain-like"/>
    <property type="match status" value="1"/>
</dbReference>
<dbReference type="SUPFAM" id="SSF49562">
    <property type="entry name" value="C2 domain (Calcium/lipid-binding domain, CaLB)"/>
    <property type="match status" value="1"/>
</dbReference>
<accession>A0A8C0ZQI4</accession>
<feature type="region of interest" description="Disordered" evidence="3">
    <location>
        <begin position="280"/>
        <end position="303"/>
    </location>
</feature>
<proteinExistence type="predicted"/>
<dbReference type="PANTHER" id="PTHR46006:SF6">
    <property type="entry name" value="INTERSECTIN-2 ISOFORM X1"/>
    <property type="match status" value="1"/>
</dbReference>
<comment type="subcellular location">
    <subcellularLocation>
        <location evidence="1">Cytoplasm</location>
    </subcellularLocation>
</comment>
<evidence type="ECO:0000256" key="2">
    <source>
        <dbReference type="ARBA" id="ARBA00022490"/>
    </source>
</evidence>
<dbReference type="GO" id="GO:0005737">
    <property type="term" value="C:cytoplasm"/>
    <property type="evidence" value="ECO:0007669"/>
    <property type="project" value="UniProtKB-SubCell"/>
</dbReference>
<dbReference type="PROSITE" id="PS50004">
    <property type="entry name" value="C2"/>
    <property type="match status" value="1"/>
</dbReference>
<dbReference type="Gene3D" id="2.60.40.150">
    <property type="entry name" value="C2 domain"/>
    <property type="match status" value="1"/>
</dbReference>
<dbReference type="AlphaFoldDB" id="A0A8C0ZQI4"/>
<reference evidence="5" key="1">
    <citation type="submission" date="2023-09" db="UniProtKB">
        <authorList>
            <consortium name="Ensembl"/>
        </authorList>
    </citation>
    <scope>IDENTIFICATION</scope>
</reference>
<dbReference type="PANTHER" id="PTHR46006">
    <property type="entry name" value="RHO GUANINE NUCLEOTIDE EXCHANGE FACTOR AT 64C, ISOFORM A"/>
    <property type="match status" value="1"/>
</dbReference>
<name>A0A8C0ZQI4_CASCN</name>
<protein>
    <recommendedName>
        <fullName evidence="4">C2 domain-containing protein</fullName>
    </recommendedName>
</protein>